<keyword evidence="5 8" id="KW-1133">Transmembrane helix</keyword>
<proteinExistence type="inferred from homology"/>
<accession>A0A918XC83</accession>
<keyword evidence="8" id="KW-0997">Cell inner membrane</keyword>
<comment type="similarity">
    <text evidence="8">Belongs to the FtsL family.</text>
</comment>
<evidence type="ECO:0000256" key="4">
    <source>
        <dbReference type="ARBA" id="ARBA00022692"/>
    </source>
</evidence>
<evidence type="ECO:0000313" key="11">
    <source>
        <dbReference type="Proteomes" id="UP000644693"/>
    </source>
</evidence>
<reference evidence="10" key="1">
    <citation type="journal article" date="2014" name="Int. J. Syst. Evol. Microbiol.">
        <title>Complete genome sequence of Corynebacterium casei LMG S-19264T (=DSM 44701T), isolated from a smear-ripened cheese.</title>
        <authorList>
            <consortium name="US DOE Joint Genome Institute (JGI-PGF)"/>
            <person name="Walter F."/>
            <person name="Albersmeier A."/>
            <person name="Kalinowski J."/>
            <person name="Ruckert C."/>
        </authorList>
    </citation>
    <scope>NUCLEOTIDE SEQUENCE</scope>
    <source>
        <strain evidence="10">KCTC 23430</strain>
    </source>
</reference>
<feature type="transmembrane region" description="Helical" evidence="8">
    <location>
        <begin position="23"/>
        <end position="40"/>
    </location>
</feature>
<dbReference type="NCBIfam" id="TIGR02209">
    <property type="entry name" value="ftsL_broad"/>
    <property type="match status" value="1"/>
</dbReference>
<comment type="caution">
    <text evidence="10">The sequence shown here is derived from an EMBL/GenBank/DDBJ whole genome shotgun (WGS) entry which is preliminary data.</text>
</comment>
<keyword evidence="11" id="KW-1185">Reference proteome</keyword>
<gene>
    <name evidence="8" type="primary">ftsL</name>
    <name evidence="10" type="ORF">GCM10007053_02320</name>
</gene>
<evidence type="ECO:0000256" key="3">
    <source>
        <dbReference type="ARBA" id="ARBA00022618"/>
    </source>
</evidence>
<evidence type="ECO:0000313" key="10">
    <source>
        <dbReference type="EMBL" id="GHD25940.1"/>
    </source>
</evidence>
<protein>
    <recommendedName>
        <fullName evidence="8 9">Cell division protein FtsL</fullName>
    </recommendedName>
</protein>
<keyword evidence="3 8" id="KW-0132">Cell division</keyword>
<dbReference type="RefSeq" id="WP_189474375.1">
    <property type="nucleotide sequence ID" value="NZ_BMYM01000001.1"/>
</dbReference>
<evidence type="ECO:0000256" key="9">
    <source>
        <dbReference type="NCBIfam" id="TIGR02209"/>
    </source>
</evidence>
<dbReference type="HAMAP" id="MF_00910">
    <property type="entry name" value="FtsL"/>
    <property type="match status" value="1"/>
</dbReference>
<evidence type="ECO:0000256" key="5">
    <source>
        <dbReference type="ARBA" id="ARBA00022989"/>
    </source>
</evidence>
<evidence type="ECO:0000256" key="7">
    <source>
        <dbReference type="ARBA" id="ARBA00023306"/>
    </source>
</evidence>
<reference evidence="10" key="2">
    <citation type="submission" date="2020-09" db="EMBL/GenBank/DDBJ databases">
        <authorList>
            <person name="Sun Q."/>
            <person name="Kim S."/>
        </authorList>
    </citation>
    <scope>NUCLEOTIDE SEQUENCE</scope>
    <source>
        <strain evidence="10">KCTC 23430</strain>
    </source>
</reference>
<name>A0A918XC83_9GAMM</name>
<comment type="subcellular location">
    <subcellularLocation>
        <location evidence="8">Cell inner membrane</location>
        <topology evidence="8">Single-pass type II membrane protein</topology>
    </subcellularLocation>
    <subcellularLocation>
        <location evidence="1">Cell membrane</location>
        <topology evidence="1">Single-pass type II membrane protein</topology>
    </subcellularLocation>
    <text evidence="8">Localizes to the division septum where it forms a ring structure.</text>
</comment>
<evidence type="ECO:0000256" key="1">
    <source>
        <dbReference type="ARBA" id="ARBA00004401"/>
    </source>
</evidence>
<comment type="function">
    <text evidence="8">Essential cell division protein. May link together the upstream cell division proteins, which are predominantly cytoplasmic, with the downstream cell division proteins, which are predominantly periplasmic.</text>
</comment>
<keyword evidence="4 8" id="KW-0812">Transmembrane</keyword>
<dbReference type="InterPro" id="IPR011922">
    <property type="entry name" value="Cell_div_FtsL"/>
</dbReference>
<dbReference type="AlphaFoldDB" id="A0A918XC83"/>
<evidence type="ECO:0000256" key="6">
    <source>
        <dbReference type="ARBA" id="ARBA00023136"/>
    </source>
</evidence>
<dbReference type="Proteomes" id="UP000644693">
    <property type="component" value="Unassembled WGS sequence"/>
</dbReference>
<sequence>MSRRQATVTAPAIVAGPALRDTLLLAAVLAAVLVSCLAVIRSSHACRQLYAQLQSLEATRWHLQEDYSRLLLEQSTWASHHRVEQVAADDLGMRAPSMAYRAVVEQ</sequence>
<comment type="subunit">
    <text evidence="8">Part of a complex composed of FtsB, FtsL and FtsQ.</text>
</comment>
<dbReference type="EMBL" id="BMYM01000001">
    <property type="protein sequence ID" value="GHD25940.1"/>
    <property type="molecule type" value="Genomic_DNA"/>
</dbReference>
<keyword evidence="2 8" id="KW-1003">Cell membrane</keyword>
<evidence type="ECO:0000256" key="2">
    <source>
        <dbReference type="ARBA" id="ARBA00022475"/>
    </source>
</evidence>
<keyword evidence="6 8" id="KW-0472">Membrane</keyword>
<dbReference type="GO" id="GO:0032153">
    <property type="term" value="C:cell division site"/>
    <property type="evidence" value="ECO:0007669"/>
    <property type="project" value="UniProtKB-UniRule"/>
</dbReference>
<dbReference type="PANTHER" id="PTHR37479:SF1">
    <property type="entry name" value="CELL DIVISION PROTEIN FTSL"/>
    <property type="match status" value="1"/>
</dbReference>
<keyword evidence="7 8" id="KW-0131">Cell cycle</keyword>
<dbReference type="GO" id="GO:0005886">
    <property type="term" value="C:plasma membrane"/>
    <property type="evidence" value="ECO:0007669"/>
    <property type="project" value="UniProtKB-SubCell"/>
</dbReference>
<evidence type="ECO:0000256" key="8">
    <source>
        <dbReference type="HAMAP-Rule" id="MF_00910"/>
    </source>
</evidence>
<dbReference type="GO" id="GO:0043093">
    <property type="term" value="P:FtsZ-dependent cytokinesis"/>
    <property type="evidence" value="ECO:0007669"/>
    <property type="project" value="UniProtKB-UniRule"/>
</dbReference>
<dbReference type="Pfam" id="PF04999">
    <property type="entry name" value="FtsL"/>
    <property type="match status" value="1"/>
</dbReference>
<dbReference type="PANTHER" id="PTHR37479">
    <property type="entry name" value="CELL DIVISION PROTEIN FTSL"/>
    <property type="match status" value="1"/>
</dbReference>
<organism evidence="10 11">
    <name type="scientific">Parahalioglobus pacificus</name>
    <dbReference type="NCBI Taxonomy" id="930806"/>
    <lineage>
        <taxon>Bacteria</taxon>
        <taxon>Pseudomonadati</taxon>
        <taxon>Pseudomonadota</taxon>
        <taxon>Gammaproteobacteria</taxon>
        <taxon>Cellvibrionales</taxon>
        <taxon>Halieaceae</taxon>
        <taxon>Parahalioglobus</taxon>
    </lineage>
</organism>